<dbReference type="SUPFAM" id="SSF54593">
    <property type="entry name" value="Glyoxalase/Bleomycin resistance protein/Dihydroxybiphenyl dioxygenase"/>
    <property type="match status" value="1"/>
</dbReference>
<dbReference type="OrthoDB" id="9780241at2"/>
<evidence type="ECO:0000313" key="5">
    <source>
        <dbReference type="Proteomes" id="UP000179540"/>
    </source>
</evidence>
<keyword evidence="1" id="KW-0119">Carbohydrate metabolism</keyword>
<dbReference type="AlphaFoldDB" id="A0A1S2MYD8"/>
<evidence type="ECO:0000256" key="2">
    <source>
        <dbReference type="SAM" id="MobiDB-lite"/>
    </source>
</evidence>
<dbReference type="Proteomes" id="UP000179540">
    <property type="component" value="Unassembled WGS sequence"/>
</dbReference>
<dbReference type="PANTHER" id="PTHR12110:SF21">
    <property type="entry name" value="XYLOSE ISOMERASE-LIKE TIM BARREL DOMAIN-CONTAINING PROTEIN"/>
    <property type="match status" value="1"/>
</dbReference>
<feature type="compositionally biased region" description="Polar residues" evidence="2">
    <location>
        <begin position="564"/>
        <end position="583"/>
    </location>
</feature>
<name>A0A1S2MYD8_9MICC</name>
<evidence type="ECO:0000313" key="4">
    <source>
        <dbReference type="EMBL" id="OIJ35376.1"/>
    </source>
</evidence>
<dbReference type="Pfam" id="PF01261">
    <property type="entry name" value="AP_endonuc_2"/>
    <property type="match status" value="1"/>
</dbReference>
<dbReference type="InterPro" id="IPR004360">
    <property type="entry name" value="Glyas_Fos-R_dOase_dom"/>
</dbReference>
<dbReference type="InterPro" id="IPR036237">
    <property type="entry name" value="Xyl_isomerase-like_sf"/>
</dbReference>
<dbReference type="InterPro" id="IPR050312">
    <property type="entry name" value="IolE/XylAMocC-like"/>
</dbReference>
<dbReference type="SUPFAM" id="SSF51658">
    <property type="entry name" value="Xylose isomerase-like"/>
    <property type="match status" value="1"/>
</dbReference>
<feature type="compositionally biased region" description="Basic residues" evidence="2">
    <location>
        <begin position="485"/>
        <end position="494"/>
    </location>
</feature>
<dbReference type="PROSITE" id="PS51819">
    <property type="entry name" value="VOC"/>
    <property type="match status" value="1"/>
</dbReference>
<accession>A0A1S2MYD8</accession>
<dbReference type="InterPro" id="IPR029068">
    <property type="entry name" value="Glyas_Bleomycin-R_OHBP_Dase"/>
</dbReference>
<feature type="domain" description="VOC" evidence="3">
    <location>
        <begin position="331"/>
        <end position="470"/>
    </location>
</feature>
<dbReference type="PANTHER" id="PTHR12110">
    <property type="entry name" value="HYDROXYPYRUVATE ISOMERASE"/>
    <property type="match status" value="1"/>
</dbReference>
<evidence type="ECO:0000256" key="1">
    <source>
        <dbReference type="ARBA" id="ARBA00023277"/>
    </source>
</evidence>
<dbReference type="Gene3D" id="3.20.20.150">
    <property type="entry name" value="Divalent-metal-dependent TIM barrel enzymes"/>
    <property type="match status" value="1"/>
</dbReference>
<sequence>MLDGQIALQLADAAAAHGIRLAYEALAWGAAVNDVHHSWRIVRAADRENLGICLDSFHILSRDWPTEGILRIPAEKLFFLQLADAPPMSLDVLSWSRHHRVFPGEGGFALARFLDTVLRAGYAGPLSLEIFNDSYRQTNVYRTAQEAHRSLVWLQDRVPALRAQRGEDERLPADAALTRLPQAQAPTGIQWAEVRGQRTDGLQALLAQLGFSPRGRHRTKPVRLWEQGAARVVLNEDHWAREEASLASLAVQVPSAQATARRCRELGFREVARLAHDDEQRFPAFLAPDETEVFLTEATEGQPAWVAEFDRPDVGAAPAAQPGADAALITGIDHVNLAQPRHHQAESMLFYRAALGLERRAATDVPGPDGLISSQVVRTEDGSVRLPLNVAPDLSAHPGREHVAFACRDILTLARRARKAGLGFLPVPENYYEDLAARFDLPTSRLGTLRELDLMYDRDERGEFLHFYTPHRRAGVLRGGPAPGRLRRLRRTRRPGAPGRPGPPGRRSLRDPAKHLGNGEGPRPGPRRSSGVGTGAGPFTVPSPCGRGAHRARTVRHQEPYPGYSSSGIAWNSAATEPSVSPA</sequence>
<evidence type="ECO:0000259" key="3">
    <source>
        <dbReference type="PROSITE" id="PS51819"/>
    </source>
</evidence>
<gene>
    <name evidence="4" type="ORF">BK826_07705</name>
</gene>
<dbReference type="Pfam" id="PF14696">
    <property type="entry name" value="Glyoxalase_5"/>
    <property type="match status" value="1"/>
</dbReference>
<reference evidence="4 5" key="1">
    <citation type="submission" date="2016-10" db="EMBL/GenBank/DDBJ databases">
        <title>Draft genome sequence of strain LCT isolated from the Shenzhou X spacecraft of China.</title>
        <authorList>
            <person name="Huang B."/>
        </authorList>
    </citation>
    <scope>NUCLEOTIDE SEQUENCE [LARGE SCALE GENOMIC DNA]</scope>
    <source>
        <strain evidence="4 5">LCT-H5</strain>
    </source>
</reference>
<protein>
    <recommendedName>
        <fullName evidence="3">VOC domain-containing protein</fullName>
    </recommendedName>
</protein>
<feature type="region of interest" description="Disordered" evidence="2">
    <location>
        <begin position="474"/>
        <end position="583"/>
    </location>
</feature>
<comment type="caution">
    <text evidence="4">The sequence shown here is derived from an EMBL/GenBank/DDBJ whole genome shotgun (WGS) entry which is preliminary data.</text>
</comment>
<dbReference type="InterPro" id="IPR037523">
    <property type="entry name" value="VOC_core"/>
</dbReference>
<organism evidence="4 5">
    <name type="scientific">Rothia kristinae</name>
    <dbReference type="NCBI Taxonomy" id="37923"/>
    <lineage>
        <taxon>Bacteria</taxon>
        <taxon>Bacillati</taxon>
        <taxon>Actinomycetota</taxon>
        <taxon>Actinomycetes</taxon>
        <taxon>Micrococcales</taxon>
        <taxon>Micrococcaceae</taxon>
        <taxon>Rothia</taxon>
    </lineage>
</organism>
<dbReference type="Pfam" id="PF00903">
    <property type="entry name" value="Glyoxalase"/>
    <property type="match status" value="1"/>
</dbReference>
<dbReference type="EMBL" id="MODZ01000009">
    <property type="protein sequence ID" value="OIJ35376.1"/>
    <property type="molecule type" value="Genomic_DNA"/>
</dbReference>
<proteinExistence type="predicted"/>
<dbReference type="Gene3D" id="3.10.180.10">
    <property type="entry name" value="2,3-Dihydroxybiphenyl 1,2-Dioxygenase, domain 1"/>
    <property type="match status" value="2"/>
</dbReference>
<dbReference type="InterPro" id="IPR013022">
    <property type="entry name" value="Xyl_isomerase-like_TIM-brl"/>
</dbReference>